<dbReference type="Gene3D" id="1.10.10.10">
    <property type="entry name" value="Winged helix-like DNA-binding domain superfamily/Winged helix DNA-binding domain"/>
    <property type="match status" value="1"/>
</dbReference>
<evidence type="ECO:0000256" key="1">
    <source>
        <dbReference type="ARBA" id="ARBA00023015"/>
    </source>
</evidence>
<comment type="caution">
    <text evidence="5">The sequence shown here is derived from an EMBL/GenBank/DDBJ whole genome shotgun (WGS) entry which is preliminary data.</text>
</comment>
<evidence type="ECO:0000256" key="3">
    <source>
        <dbReference type="ARBA" id="ARBA00023163"/>
    </source>
</evidence>
<dbReference type="InterPro" id="IPR039422">
    <property type="entry name" value="MarR/SlyA-like"/>
</dbReference>
<dbReference type="PROSITE" id="PS01117">
    <property type="entry name" value="HTH_MARR_1"/>
    <property type="match status" value="1"/>
</dbReference>
<name>A0ABW6P5J9_9NOCA</name>
<dbReference type="InterPro" id="IPR036390">
    <property type="entry name" value="WH_DNA-bd_sf"/>
</dbReference>
<dbReference type="InterPro" id="IPR000835">
    <property type="entry name" value="HTH_MarR-typ"/>
</dbReference>
<reference evidence="5 6" key="1">
    <citation type="submission" date="2024-10" db="EMBL/GenBank/DDBJ databases">
        <title>The Natural Products Discovery Center: Release of the First 8490 Sequenced Strains for Exploring Actinobacteria Biosynthetic Diversity.</title>
        <authorList>
            <person name="Kalkreuter E."/>
            <person name="Kautsar S.A."/>
            <person name="Yang D."/>
            <person name="Bader C.D."/>
            <person name="Teijaro C.N."/>
            <person name="Fluegel L."/>
            <person name="Davis C.M."/>
            <person name="Simpson J.R."/>
            <person name="Lauterbach L."/>
            <person name="Steele A.D."/>
            <person name="Gui C."/>
            <person name="Meng S."/>
            <person name="Li G."/>
            <person name="Viehrig K."/>
            <person name="Ye F."/>
            <person name="Su P."/>
            <person name="Kiefer A.F."/>
            <person name="Nichols A."/>
            <person name="Cepeda A.J."/>
            <person name="Yan W."/>
            <person name="Fan B."/>
            <person name="Jiang Y."/>
            <person name="Adhikari A."/>
            <person name="Zheng C.-J."/>
            <person name="Schuster L."/>
            <person name="Cowan T.M."/>
            <person name="Smanski M.J."/>
            <person name="Chevrette M.G."/>
            <person name="De Carvalho L.P.S."/>
            <person name="Shen B."/>
        </authorList>
    </citation>
    <scope>NUCLEOTIDE SEQUENCE [LARGE SCALE GENOMIC DNA]</scope>
    <source>
        <strain evidence="5 6">NPDC004119</strain>
    </source>
</reference>
<dbReference type="Proteomes" id="UP001601442">
    <property type="component" value="Unassembled WGS sequence"/>
</dbReference>
<feature type="domain" description="HTH marR-type" evidence="4">
    <location>
        <begin position="15"/>
        <end position="155"/>
    </location>
</feature>
<dbReference type="EMBL" id="JBIAMT010000003">
    <property type="protein sequence ID" value="MFF0498393.1"/>
    <property type="molecule type" value="Genomic_DNA"/>
</dbReference>
<protein>
    <submittedName>
        <fullName evidence="5">MarR family winged helix-turn-helix transcriptional regulator</fullName>
    </submittedName>
</protein>
<proteinExistence type="predicted"/>
<keyword evidence="2" id="KW-0238">DNA-binding</keyword>
<sequence>MTERSTDAAPTERDRDALETAIARDIRALSAVSDQISHLFAHSNDLRPNDFRALMHIATADAEGTPLTAGRLGALLGVSPGAITYLIERMIESGHIEREADDTDKRRVLLHYSDHGMTVAAGFFTPIGIRTRTALAALPDSDLQATHRVLTAIVGALRDHSAAITSENERPNR</sequence>
<evidence type="ECO:0000313" key="5">
    <source>
        <dbReference type="EMBL" id="MFF0498393.1"/>
    </source>
</evidence>
<organism evidence="5 6">
    <name type="scientific">Nocardia aobensis</name>
    <dbReference type="NCBI Taxonomy" id="257277"/>
    <lineage>
        <taxon>Bacteria</taxon>
        <taxon>Bacillati</taxon>
        <taxon>Actinomycetota</taxon>
        <taxon>Actinomycetes</taxon>
        <taxon>Mycobacteriales</taxon>
        <taxon>Nocardiaceae</taxon>
        <taxon>Nocardia</taxon>
    </lineage>
</organism>
<dbReference type="SUPFAM" id="SSF46785">
    <property type="entry name" value="Winged helix' DNA-binding domain"/>
    <property type="match status" value="1"/>
</dbReference>
<dbReference type="InterPro" id="IPR023187">
    <property type="entry name" value="Tscrpt_reg_MarR-type_CS"/>
</dbReference>
<dbReference type="PANTHER" id="PTHR33164">
    <property type="entry name" value="TRANSCRIPTIONAL REGULATOR, MARR FAMILY"/>
    <property type="match status" value="1"/>
</dbReference>
<keyword evidence="6" id="KW-1185">Reference proteome</keyword>
<evidence type="ECO:0000256" key="2">
    <source>
        <dbReference type="ARBA" id="ARBA00023125"/>
    </source>
</evidence>
<dbReference type="PANTHER" id="PTHR33164:SF106">
    <property type="entry name" value="TRANSCRIPTIONAL REGULATORY PROTEIN"/>
    <property type="match status" value="1"/>
</dbReference>
<dbReference type="PROSITE" id="PS50995">
    <property type="entry name" value="HTH_MARR_2"/>
    <property type="match status" value="1"/>
</dbReference>
<evidence type="ECO:0000259" key="4">
    <source>
        <dbReference type="PROSITE" id="PS50995"/>
    </source>
</evidence>
<dbReference type="InterPro" id="IPR036388">
    <property type="entry name" value="WH-like_DNA-bd_sf"/>
</dbReference>
<dbReference type="Pfam" id="PF12802">
    <property type="entry name" value="MarR_2"/>
    <property type="match status" value="1"/>
</dbReference>
<dbReference type="RefSeq" id="WP_106956267.1">
    <property type="nucleotide sequence ID" value="NZ_JBIAMT010000003.1"/>
</dbReference>
<keyword evidence="1" id="KW-0805">Transcription regulation</keyword>
<dbReference type="SMART" id="SM00347">
    <property type="entry name" value="HTH_MARR"/>
    <property type="match status" value="1"/>
</dbReference>
<accession>A0ABW6P5J9</accession>
<keyword evidence="3" id="KW-0804">Transcription</keyword>
<evidence type="ECO:0000313" key="6">
    <source>
        <dbReference type="Proteomes" id="UP001601442"/>
    </source>
</evidence>
<gene>
    <name evidence="5" type="ORF">ACFYU5_18435</name>
</gene>